<evidence type="ECO:0000256" key="1">
    <source>
        <dbReference type="ARBA" id="ARBA00022723"/>
    </source>
</evidence>
<evidence type="ECO:0000256" key="3">
    <source>
        <dbReference type="ARBA" id="ARBA00022833"/>
    </source>
</evidence>
<evidence type="ECO:0000256" key="2">
    <source>
        <dbReference type="ARBA" id="ARBA00022771"/>
    </source>
</evidence>
<dbReference type="PANTHER" id="PTHR33823">
    <property type="entry name" value="RNA POLYMERASE-BINDING TRANSCRIPTION FACTOR DKSA-RELATED"/>
    <property type="match status" value="1"/>
</dbReference>
<feature type="domain" description="Zinc finger DksA/TraR C4-type" evidence="4">
    <location>
        <begin position="80"/>
        <end position="112"/>
    </location>
</feature>
<keyword evidence="3" id="KW-0862">Zinc</keyword>
<reference evidence="5" key="1">
    <citation type="submission" date="2016-10" db="EMBL/GenBank/DDBJ databases">
        <authorList>
            <person name="de Groot N.N."/>
        </authorList>
    </citation>
    <scope>NUCLEOTIDE SEQUENCE</scope>
</reference>
<protein>
    <submittedName>
        <fullName evidence="5">C4-type zinc finger protein, DksA/TraR family</fullName>
    </submittedName>
</protein>
<evidence type="ECO:0000259" key="4">
    <source>
        <dbReference type="Pfam" id="PF01258"/>
    </source>
</evidence>
<accession>A0A1W1D5I0</accession>
<dbReference type="PANTHER" id="PTHR33823:SF4">
    <property type="entry name" value="GENERAL STRESS PROTEIN 16O"/>
    <property type="match status" value="1"/>
</dbReference>
<keyword evidence="2" id="KW-0863">Zinc-finger</keyword>
<name>A0A1W1D5I0_9ZZZZ</name>
<proteinExistence type="predicted"/>
<dbReference type="PROSITE" id="PS51128">
    <property type="entry name" value="ZF_DKSA_2"/>
    <property type="match status" value="1"/>
</dbReference>
<dbReference type="Pfam" id="PF01258">
    <property type="entry name" value="zf-dskA_traR"/>
    <property type="match status" value="1"/>
</dbReference>
<dbReference type="Gene3D" id="1.20.120.910">
    <property type="entry name" value="DksA, coiled-coil domain"/>
    <property type="match status" value="1"/>
</dbReference>
<gene>
    <name evidence="5" type="ORF">MNB_SM-3-804</name>
</gene>
<dbReference type="InterPro" id="IPR000962">
    <property type="entry name" value="Znf_DskA_TraR"/>
</dbReference>
<keyword evidence="1" id="KW-0479">Metal-binding</keyword>
<dbReference type="AlphaFoldDB" id="A0A1W1D5I0"/>
<sequence>MTPLQRQQLKQKIIITLETLEKEILLQEEKLKPIAPDCSLGCLLREELINAQEVENKALLQLKERQKKLQYALKRVDLPEYGICLDCEDEISLQRLELVPEALYCVDCLNEHQISS</sequence>
<evidence type="ECO:0000313" key="5">
    <source>
        <dbReference type="EMBL" id="SFV75874.1"/>
    </source>
</evidence>
<dbReference type="GO" id="GO:0008270">
    <property type="term" value="F:zinc ion binding"/>
    <property type="evidence" value="ECO:0007669"/>
    <property type="project" value="UniProtKB-KW"/>
</dbReference>
<dbReference type="SUPFAM" id="SSF57716">
    <property type="entry name" value="Glucocorticoid receptor-like (DNA-binding domain)"/>
    <property type="match status" value="1"/>
</dbReference>
<dbReference type="EMBL" id="FPHP01000048">
    <property type="protein sequence ID" value="SFV75874.1"/>
    <property type="molecule type" value="Genomic_DNA"/>
</dbReference>
<organism evidence="5">
    <name type="scientific">hydrothermal vent metagenome</name>
    <dbReference type="NCBI Taxonomy" id="652676"/>
    <lineage>
        <taxon>unclassified sequences</taxon>
        <taxon>metagenomes</taxon>
        <taxon>ecological metagenomes</taxon>
    </lineage>
</organism>